<dbReference type="RefSeq" id="WP_193928786.1">
    <property type="nucleotide sequence ID" value="NZ_JADEYC010000019.1"/>
</dbReference>
<keyword evidence="3" id="KW-1185">Reference proteome</keyword>
<dbReference type="SUPFAM" id="SSF56601">
    <property type="entry name" value="beta-lactamase/transpeptidase-like"/>
    <property type="match status" value="1"/>
</dbReference>
<reference evidence="2" key="1">
    <citation type="submission" date="2020-10" db="EMBL/GenBank/DDBJ databases">
        <title>Diversity and distribution of actinomycetes associated with coral in the coast of Hainan.</title>
        <authorList>
            <person name="Li F."/>
        </authorList>
    </citation>
    <scope>NUCLEOTIDE SEQUENCE</scope>
    <source>
        <strain evidence="2">HNM0983</strain>
    </source>
</reference>
<dbReference type="InterPro" id="IPR052907">
    <property type="entry name" value="Beta-lactamase/esterase"/>
</dbReference>
<comment type="caution">
    <text evidence="2">The sequence shown here is derived from an EMBL/GenBank/DDBJ whole genome shotgun (WGS) entry which is preliminary data.</text>
</comment>
<dbReference type="PANTHER" id="PTHR43319">
    <property type="entry name" value="BETA-LACTAMASE-RELATED"/>
    <property type="match status" value="1"/>
</dbReference>
<gene>
    <name evidence="2" type="ORF">IQ251_12970</name>
</gene>
<feature type="domain" description="Beta-lactamase-related" evidence="1">
    <location>
        <begin position="14"/>
        <end position="369"/>
    </location>
</feature>
<dbReference type="InterPro" id="IPR012338">
    <property type="entry name" value="Beta-lactam/transpept-like"/>
</dbReference>
<accession>A0A929BC57</accession>
<dbReference type="PANTHER" id="PTHR43319:SF3">
    <property type="entry name" value="BETA-LACTAMASE-RELATED DOMAIN-CONTAINING PROTEIN"/>
    <property type="match status" value="1"/>
</dbReference>
<dbReference type="AlphaFoldDB" id="A0A929BC57"/>
<organism evidence="2 3">
    <name type="scientific">Saccharopolyspora montiporae</name>
    <dbReference type="NCBI Taxonomy" id="2781240"/>
    <lineage>
        <taxon>Bacteria</taxon>
        <taxon>Bacillati</taxon>
        <taxon>Actinomycetota</taxon>
        <taxon>Actinomycetes</taxon>
        <taxon>Pseudonocardiales</taxon>
        <taxon>Pseudonocardiaceae</taxon>
        <taxon>Saccharopolyspora</taxon>
    </lineage>
</organism>
<evidence type="ECO:0000313" key="3">
    <source>
        <dbReference type="Proteomes" id="UP000598360"/>
    </source>
</evidence>
<dbReference type="EMBL" id="JADEYC010000019">
    <property type="protein sequence ID" value="MBE9375358.1"/>
    <property type="molecule type" value="Genomic_DNA"/>
</dbReference>
<dbReference type="InterPro" id="IPR001466">
    <property type="entry name" value="Beta-lactam-related"/>
</dbReference>
<evidence type="ECO:0000313" key="2">
    <source>
        <dbReference type="EMBL" id="MBE9375358.1"/>
    </source>
</evidence>
<proteinExistence type="predicted"/>
<dbReference type="Pfam" id="PF00144">
    <property type="entry name" value="Beta-lactamase"/>
    <property type="match status" value="1"/>
</dbReference>
<name>A0A929BC57_9PSEU</name>
<sequence>MTVEGRCAPRFAAVRRLLAERLASGADVGASVCVIRDGDVLVDLWGGLADAERGIPWTADTLVNTYSLTKTMTALVALALVDRGALDPDAPVAEYWPEFAAAGKQDVLVRHVLGHTSGVCTWADPISLPELYDARAAAAKLAAQPPRWTPGDGSGYQAINHGHLVGEIVRRITGRSLGTVLREEFCAPAGADYWLGAPDDVHPRVAALVAAPPPAGAPRATGLAAEVLGNPVVPPSITGTRPFLAAEIGGMNGQGNARSVAELQSVVSHGGVRDGHRFLSEDVLERIFDVQSSGVDRVLGVPLRFGLGYALPAPAAMPAVPRGRVCWWTGFGGSVVVNDLDRRLTVAYVMNRLHRPLIGAPNATAYLDAVYAAADR</sequence>
<protein>
    <submittedName>
        <fullName evidence="2">Beta-lactamase family protein</fullName>
    </submittedName>
</protein>
<evidence type="ECO:0000259" key="1">
    <source>
        <dbReference type="Pfam" id="PF00144"/>
    </source>
</evidence>
<dbReference type="Gene3D" id="3.40.710.10">
    <property type="entry name" value="DD-peptidase/beta-lactamase superfamily"/>
    <property type="match status" value="1"/>
</dbReference>
<dbReference type="Proteomes" id="UP000598360">
    <property type="component" value="Unassembled WGS sequence"/>
</dbReference>